<dbReference type="SUPFAM" id="SSF88723">
    <property type="entry name" value="PIN domain-like"/>
    <property type="match status" value="1"/>
</dbReference>
<evidence type="ECO:0000313" key="9">
    <source>
        <dbReference type="EMBL" id="KYC37007.1"/>
    </source>
</evidence>
<dbReference type="GO" id="GO:0004518">
    <property type="term" value="F:nuclease activity"/>
    <property type="evidence" value="ECO:0007669"/>
    <property type="project" value="UniProtKB-KW"/>
</dbReference>
<evidence type="ECO:0000256" key="2">
    <source>
        <dbReference type="ARBA" id="ARBA00022649"/>
    </source>
</evidence>
<sequence>MRCERNGNKLYDTNIFIYYLTGDETVSEYFSNAFLNNNYVETSPIVRIELLCFSGLSNKEKEVIEDLLSQFDSIPISRKVENRTIALKRKHKIKLPDAVIAATSLCQKAALVTRNVRDFRAYCRIKIRESFWG</sequence>
<keyword evidence="6" id="KW-0460">Magnesium</keyword>
<dbReference type="AlphaFoldDB" id="A0A139WX40"/>
<dbReference type="Gene3D" id="3.40.50.1010">
    <property type="entry name" value="5'-nuclease"/>
    <property type="match status" value="1"/>
</dbReference>
<comment type="caution">
    <text evidence="9">The sequence shown here is derived from an EMBL/GenBank/DDBJ whole genome shotgun (WGS) entry which is preliminary data.</text>
</comment>
<reference evidence="9 10" key="1">
    <citation type="journal article" date="2013" name="Genome Biol. Evol.">
        <title>Genomes of Stigonematalean cyanobacteria (subsection V) and the evolution of oxygenic photosynthesis from prokaryotes to plastids.</title>
        <authorList>
            <person name="Dagan T."/>
            <person name="Roettger M."/>
            <person name="Stucken K."/>
            <person name="Landan G."/>
            <person name="Koch R."/>
            <person name="Major P."/>
            <person name="Gould S.B."/>
            <person name="Goremykin V.V."/>
            <person name="Rippka R."/>
            <person name="Tandeau de Marsac N."/>
            <person name="Gugger M."/>
            <person name="Lockhart P.J."/>
            <person name="Allen J.F."/>
            <person name="Brune I."/>
            <person name="Maus I."/>
            <person name="Puhler A."/>
            <person name="Martin W.F."/>
        </authorList>
    </citation>
    <scope>NUCLEOTIDE SEQUENCE [LARGE SCALE GENOMIC DNA]</scope>
    <source>
        <strain evidence="9 10">PCC 7110</strain>
    </source>
</reference>
<evidence type="ECO:0000259" key="8">
    <source>
        <dbReference type="Pfam" id="PF01850"/>
    </source>
</evidence>
<dbReference type="EMBL" id="ANNX02000047">
    <property type="protein sequence ID" value="KYC37007.1"/>
    <property type="molecule type" value="Genomic_DNA"/>
</dbReference>
<name>A0A139WX40_9CYAN</name>
<keyword evidence="3" id="KW-0540">Nuclease</keyword>
<gene>
    <name evidence="9" type="ORF">WA1_46025</name>
</gene>
<keyword evidence="4" id="KW-0479">Metal-binding</keyword>
<feature type="domain" description="PIN" evidence="8">
    <location>
        <begin position="11"/>
        <end position="123"/>
    </location>
</feature>
<dbReference type="Pfam" id="PF01850">
    <property type="entry name" value="PIN"/>
    <property type="match status" value="1"/>
</dbReference>
<evidence type="ECO:0000256" key="3">
    <source>
        <dbReference type="ARBA" id="ARBA00022722"/>
    </source>
</evidence>
<dbReference type="OrthoDB" id="9796690at2"/>
<keyword evidence="2" id="KW-1277">Toxin-antitoxin system</keyword>
<dbReference type="InterPro" id="IPR050556">
    <property type="entry name" value="Type_II_TA_system_RNase"/>
</dbReference>
<dbReference type="PANTHER" id="PTHR33653">
    <property type="entry name" value="RIBONUCLEASE VAPC2"/>
    <property type="match status" value="1"/>
</dbReference>
<evidence type="ECO:0000256" key="6">
    <source>
        <dbReference type="ARBA" id="ARBA00022842"/>
    </source>
</evidence>
<dbReference type="GO" id="GO:0046872">
    <property type="term" value="F:metal ion binding"/>
    <property type="evidence" value="ECO:0007669"/>
    <property type="project" value="UniProtKB-KW"/>
</dbReference>
<evidence type="ECO:0000256" key="5">
    <source>
        <dbReference type="ARBA" id="ARBA00022801"/>
    </source>
</evidence>
<evidence type="ECO:0000256" key="4">
    <source>
        <dbReference type="ARBA" id="ARBA00022723"/>
    </source>
</evidence>
<comment type="cofactor">
    <cofactor evidence="1">
        <name>Mg(2+)</name>
        <dbReference type="ChEBI" id="CHEBI:18420"/>
    </cofactor>
</comment>
<evidence type="ECO:0000256" key="1">
    <source>
        <dbReference type="ARBA" id="ARBA00001946"/>
    </source>
</evidence>
<proteinExistence type="inferred from homology"/>
<dbReference type="InterPro" id="IPR002716">
    <property type="entry name" value="PIN_dom"/>
</dbReference>
<organism evidence="9 10">
    <name type="scientific">Scytonema hofmannii PCC 7110</name>
    <dbReference type="NCBI Taxonomy" id="128403"/>
    <lineage>
        <taxon>Bacteria</taxon>
        <taxon>Bacillati</taxon>
        <taxon>Cyanobacteriota</taxon>
        <taxon>Cyanophyceae</taxon>
        <taxon>Nostocales</taxon>
        <taxon>Scytonemataceae</taxon>
        <taxon>Scytonema</taxon>
    </lineage>
</organism>
<protein>
    <submittedName>
        <fullName evidence="9">Twitching motility protein PilT</fullName>
    </submittedName>
</protein>
<dbReference type="PANTHER" id="PTHR33653:SF1">
    <property type="entry name" value="RIBONUCLEASE VAPC2"/>
    <property type="match status" value="1"/>
</dbReference>
<dbReference type="GO" id="GO:0016787">
    <property type="term" value="F:hydrolase activity"/>
    <property type="evidence" value="ECO:0007669"/>
    <property type="project" value="UniProtKB-KW"/>
</dbReference>
<dbReference type="Proteomes" id="UP000076925">
    <property type="component" value="Unassembled WGS sequence"/>
</dbReference>
<dbReference type="InterPro" id="IPR029060">
    <property type="entry name" value="PIN-like_dom_sf"/>
</dbReference>
<dbReference type="CDD" id="cd18738">
    <property type="entry name" value="PIN_VapC4-5_FitB-like"/>
    <property type="match status" value="1"/>
</dbReference>
<evidence type="ECO:0000256" key="7">
    <source>
        <dbReference type="ARBA" id="ARBA00038093"/>
    </source>
</evidence>
<accession>A0A139WX40</accession>
<dbReference type="STRING" id="128403.WA1_46025"/>
<evidence type="ECO:0000313" key="10">
    <source>
        <dbReference type="Proteomes" id="UP000076925"/>
    </source>
</evidence>
<comment type="similarity">
    <text evidence="7">Belongs to the PINc/VapC protein family.</text>
</comment>
<keyword evidence="5" id="KW-0378">Hydrolase</keyword>
<keyword evidence="10" id="KW-1185">Reference proteome</keyword>